<evidence type="ECO:0000313" key="2">
    <source>
        <dbReference type="EMBL" id="GHO49290.1"/>
    </source>
</evidence>
<comment type="caution">
    <text evidence="2">The sequence shown here is derived from an EMBL/GenBank/DDBJ whole genome shotgun (WGS) entry which is preliminary data.</text>
</comment>
<name>A0A8J3I9H6_9CHLR</name>
<reference evidence="2" key="1">
    <citation type="submission" date="2020-10" db="EMBL/GenBank/DDBJ databases">
        <title>Taxonomic study of unclassified bacteria belonging to the class Ktedonobacteria.</title>
        <authorList>
            <person name="Yabe S."/>
            <person name="Wang C.M."/>
            <person name="Zheng Y."/>
            <person name="Sakai Y."/>
            <person name="Cavaletti L."/>
            <person name="Monciardini P."/>
            <person name="Donadio S."/>
        </authorList>
    </citation>
    <scope>NUCLEOTIDE SEQUENCE</scope>
    <source>
        <strain evidence="2">SOSP1-1</strain>
    </source>
</reference>
<dbReference type="EMBL" id="BNJF01000005">
    <property type="protein sequence ID" value="GHO49290.1"/>
    <property type="molecule type" value="Genomic_DNA"/>
</dbReference>
<feature type="transmembrane region" description="Helical" evidence="1">
    <location>
        <begin position="66"/>
        <end position="84"/>
    </location>
</feature>
<protein>
    <submittedName>
        <fullName evidence="2">Uncharacterized protein</fullName>
    </submittedName>
</protein>
<feature type="transmembrane region" description="Helical" evidence="1">
    <location>
        <begin position="91"/>
        <end position="114"/>
    </location>
</feature>
<gene>
    <name evidence="2" type="ORF">KSX_74530</name>
</gene>
<dbReference type="Proteomes" id="UP000612362">
    <property type="component" value="Unassembled WGS sequence"/>
</dbReference>
<feature type="transmembrane region" description="Helical" evidence="1">
    <location>
        <begin position="29"/>
        <end position="54"/>
    </location>
</feature>
<organism evidence="2 3">
    <name type="scientific">Ktedonospora formicarum</name>
    <dbReference type="NCBI Taxonomy" id="2778364"/>
    <lineage>
        <taxon>Bacteria</taxon>
        <taxon>Bacillati</taxon>
        <taxon>Chloroflexota</taxon>
        <taxon>Ktedonobacteria</taxon>
        <taxon>Ktedonobacterales</taxon>
        <taxon>Ktedonobacteraceae</taxon>
        <taxon>Ktedonospora</taxon>
    </lineage>
</organism>
<feature type="transmembrane region" description="Helical" evidence="1">
    <location>
        <begin position="126"/>
        <end position="145"/>
    </location>
</feature>
<keyword evidence="1" id="KW-0472">Membrane</keyword>
<evidence type="ECO:0000256" key="1">
    <source>
        <dbReference type="SAM" id="Phobius"/>
    </source>
</evidence>
<dbReference type="InterPro" id="IPR046192">
    <property type="entry name" value="DUF6220"/>
</dbReference>
<keyword evidence="3" id="KW-1185">Reference proteome</keyword>
<keyword evidence="1" id="KW-0812">Transmembrane</keyword>
<dbReference type="AlphaFoldDB" id="A0A8J3I9H6"/>
<proteinExistence type="predicted"/>
<dbReference type="Pfam" id="PF19728">
    <property type="entry name" value="DUF6220"/>
    <property type="match status" value="1"/>
</dbReference>
<sequence length="154" mass="17250">MIEQSKLDTTQQARPAKRPAGPITRTLRVLYIIAAWLFALGVLIQTYLAGMGIFVNASWLKEHSGLGWSLAELSILSLILLFPCRFPRKIILLHLLLILDIIFQVGLVSFFHGFNLPLLTALHPMNAVLLFVIATLLAYNTLIWTRSTRRKAGA</sequence>
<accession>A0A8J3I9H6</accession>
<evidence type="ECO:0000313" key="3">
    <source>
        <dbReference type="Proteomes" id="UP000612362"/>
    </source>
</evidence>
<dbReference type="RefSeq" id="WP_220198432.1">
    <property type="nucleotide sequence ID" value="NZ_BNJF01000005.1"/>
</dbReference>
<keyword evidence="1" id="KW-1133">Transmembrane helix</keyword>